<evidence type="ECO:0008006" key="9">
    <source>
        <dbReference type="Google" id="ProtNLM"/>
    </source>
</evidence>
<dbReference type="Proteomes" id="UP000818624">
    <property type="component" value="Chromosome 2"/>
</dbReference>
<protein>
    <recommendedName>
        <fullName evidence="9">Aromatic-L-amino-acid decarboxylase</fullName>
    </recommendedName>
</protein>
<evidence type="ECO:0000256" key="6">
    <source>
        <dbReference type="RuleBase" id="RU000382"/>
    </source>
</evidence>
<dbReference type="InterPro" id="IPR002129">
    <property type="entry name" value="PyrdxlP-dep_de-COase"/>
</dbReference>
<dbReference type="InterPro" id="IPR015421">
    <property type="entry name" value="PyrdxlP-dep_Trfase_major"/>
</dbReference>
<sequence length="434" mass="48097">MPGMTHWQHPMFFGFFPSNATYEGIIADMYTSALTNPGFNWNASPAVTELEFIVLDWLAKMMGLSSAFYSNDLSHGGGGVILGGASEATLTIAIAARERALRALAEQHGESAADPIGWRAAMLPKLVMYGTTQTHSVGAKAAMMLGIRFRALEVARKDQYGLRGETLRAAIEEDTARGRIPFMLVATYGTTNSCAIDHLDEIAEVAKSSPLLWLHVDAAYGGVTWCLPENRPERIIAAFNAHFDSLSTNLHKWGLVQMECSPTFVRDRHDLAKALSMTPDILKSKGMDPDALNDLRNLQIVLGRRFRALKVWFMLRSYGTTGFQEHLRRSMALARSFADQLREMPAFEIVNPPRWGLVMFRLRAPDESTDVDALNHALNDALLERSDQLFLSPTVLPEVGYCERLVVGAPATTEEHVKKTLRILQECADSVLSK</sequence>
<dbReference type="InterPro" id="IPR015424">
    <property type="entry name" value="PyrdxlP-dep_Trfase"/>
</dbReference>
<evidence type="ECO:0000313" key="8">
    <source>
        <dbReference type="Proteomes" id="UP000818624"/>
    </source>
</evidence>
<dbReference type="Gene3D" id="3.40.640.10">
    <property type="entry name" value="Type I PLP-dependent aspartate aminotransferase-like (Major domain)"/>
    <property type="match status" value="1"/>
</dbReference>
<dbReference type="InterPro" id="IPR010977">
    <property type="entry name" value="Aromatic_deC"/>
</dbReference>
<evidence type="ECO:0000256" key="1">
    <source>
        <dbReference type="ARBA" id="ARBA00001933"/>
    </source>
</evidence>
<reference evidence="7 8" key="1">
    <citation type="journal article" date="2020" name="Elife">
        <title>Loss of centromere function drives karyotype evolution in closely related Malassezia species.</title>
        <authorList>
            <person name="Sankaranarayanan S.R."/>
            <person name="Ianiri G."/>
            <person name="Coelho M.A."/>
            <person name="Reza M.H."/>
            <person name="Thimmappa B.C."/>
            <person name="Ganguly P."/>
            <person name="Vadnala R.N."/>
            <person name="Sun S."/>
            <person name="Siddharthan R."/>
            <person name="Tellgren-Roth C."/>
            <person name="Dawson T.L."/>
            <person name="Heitman J."/>
            <person name="Sanyal K."/>
        </authorList>
    </citation>
    <scope>NUCLEOTIDE SEQUENCE [LARGE SCALE GENOMIC DNA]</scope>
    <source>
        <strain evidence="7">CBS14141</strain>
    </source>
</reference>
<dbReference type="Gene3D" id="3.90.1150.10">
    <property type="entry name" value="Aspartate Aminotransferase, domain 1"/>
    <property type="match status" value="1"/>
</dbReference>
<keyword evidence="4 6" id="KW-0663">Pyridoxal phosphate</keyword>
<gene>
    <name evidence="7" type="ORF">GLX27_002006</name>
</gene>
<dbReference type="EMBL" id="CP046235">
    <property type="protein sequence ID" value="WFD47355.1"/>
    <property type="molecule type" value="Genomic_DNA"/>
</dbReference>
<dbReference type="InterPro" id="IPR015422">
    <property type="entry name" value="PyrdxlP-dep_Trfase_small"/>
</dbReference>
<dbReference type="PANTHER" id="PTHR11999">
    <property type="entry name" value="GROUP II PYRIDOXAL-5-PHOSPHATE DECARBOXYLASE"/>
    <property type="match status" value="1"/>
</dbReference>
<evidence type="ECO:0000256" key="5">
    <source>
        <dbReference type="ARBA" id="ARBA00023239"/>
    </source>
</evidence>
<comment type="similarity">
    <text evidence="2 6">Belongs to the group II decarboxylase family.</text>
</comment>
<dbReference type="Pfam" id="PF00282">
    <property type="entry name" value="Pyridoxal_deC"/>
    <property type="match status" value="1"/>
</dbReference>
<accession>A0ABY8ERH9</accession>
<evidence type="ECO:0000313" key="7">
    <source>
        <dbReference type="EMBL" id="WFD47355.1"/>
    </source>
</evidence>
<proteinExistence type="inferred from homology"/>
<dbReference type="SUPFAM" id="SSF53383">
    <property type="entry name" value="PLP-dependent transferases"/>
    <property type="match status" value="1"/>
</dbReference>
<keyword evidence="8" id="KW-1185">Reference proteome</keyword>
<comment type="cofactor">
    <cofactor evidence="1 6">
        <name>pyridoxal 5'-phosphate</name>
        <dbReference type="ChEBI" id="CHEBI:597326"/>
    </cofactor>
</comment>
<keyword evidence="5 6" id="KW-0456">Lyase</keyword>
<dbReference type="PRINTS" id="PR00800">
    <property type="entry name" value="YHDCRBOXLASE"/>
</dbReference>
<evidence type="ECO:0000256" key="3">
    <source>
        <dbReference type="ARBA" id="ARBA00022793"/>
    </source>
</evidence>
<evidence type="ECO:0000256" key="4">
    <source>
        <dbReference type="ARBA" id="ARBA00022898"/>
    </source>
</evidence>
<organism evidence="7 8">
    <name type="scientific">Malassezia furfur</name>
    <name type="common">Pityriasis versicolor infection agent</name>
    <name type="synonym">Pityrosporum furfur</name>
    <dbReference type="NCBI Taxonomy" id="55194"/>
    <lineage>
        <taxon>Eukaryota</taxon>
        <taxon>Fungi</taxon>
        <taxon>Dikarya</taxon>
        <taxon>Basidiomycota</taxon>
        <taxon>Ustilaginomycotina</taxon>
        <taxon>Malasseziomycetes</taxon>
        <taxon>Malasseziales</taxon>
        <taxon>Malasseziaceae</taxon>
        <taxon>Malassezia</taxon>
    </lineage>
</organism>
<dbReference type="PANTHER" id="PTHR11999:SF70">
    <property type="entry name" value="MIP05841P"/>
    <property type="match status" value="1"/>
</dbReference>
<evidence type="ECO:0000256" key="2">
    <source>
        <dbReference type="ARBA" id="ARBA00009533"/>
    </source>
</evidence>
<name>A0ABY8ERH9_MALFU</name>
<keyword evidence="3" id="KW-0210">Decarboxylase</keyword>